<evidence type="ECO:0000313" key="1">
    <source>
        <dbReference type="EMBL" id="SDB81237.1"/>
    </source>
</evidence>
<evidence type="ECO:0008006" key="3">
    <source>
        <dbReference type="Google" id="ProtNLM"/>
    </source>
</evidence>
<accession>A0A1G6GGX0</accession>
<keyword evidence="2" id="KW-1185">Reference proteome</keyword>
<name>A0A1G6GGX0_9BACT</name>
<dbReference type="EMBL" id="FMYP01000001">
    <property type="protein sequence ID" value="SDB81237.1"/>
    <property type="molecule type" value="Genomic_DNA"/>
</dbReference>
<dbReference type="Gene3D" id="3.30.470.20">
    <property type="entry name" value="ATP-grasp fold, B domain"/>
    <property type="match status" value="1"/>
</dbReference>
<evidence type="ECO:0000313" key="2">
    <source>
        <dbReference type="Proteomes" id="UP000199452"/>
    </source>
</evidence>
<gene>
    <name evidence="1" type="ORF">SAMN05216323_100146</name>
</gene>
<reference evidence="1 2" key="1">
    <citation type="submission" date="2016-09" db="EMBL/GenBank/DDBJ databases">
        <authorList>
            <person name="Capua I."/>
            <person name="De Benedictis P."/>
            <person name="Joannis T."/>
            <person name="Lombin L.H."/>
            <person name="Cattoli G."/>
        </authorList>
    </citation>
    <scope>NUCLEOTIDE SEQUENCE [LARGE SCALE GENOMIC DNA]</scope>
    <source>
        <strain evidence="1 2">A7P-90m</strain>
    </source>
</reference>
<dbReference type="AlphaFoldDB" id="A0A1G6GGX0"/>
<protein>
    <recommendedName>
        <fullName evidence="3">ATP-grasp domain-containing protein</fullName>
    </recommendedName>
</protein>
<organism evidence="1 2">
    <name type="scientific">Williamwhitmania taraxaci</name>
    <dbReference type="NCBI Taxonomy" id="1640674"/>
    <lineage>
        <taxon>Bacteria</taxon>
        <taxon>Pseudomonadati</taxon>
        <taxon>Bacteroidota</taxon>
        <taxon>Bacteroidia</taxon>
        <taxon>Bacteroidales</taxon>
        <taxon>Williamwhitmaniaceae</taxon>
        <taxon>Williamwhitmania</taxon>
    </lineage>
</organism>
<dbReference type="Proteomes" id="UP000199452">
    <property type="component" value="Unassembled WGS sequence"/>
</dbReference>
<proteinExistence type="predicted"/>
<sequence>MNAINIILDYKKRFETKYTAVPYRSGFDKDLLQHYFMEQGYAVCFTTFSEIDFRDEKLKGKVFLYSSSEDQDGFYKTYIEDMVLGLKLAGAIVVPDYIYLKAHNNKLFMEILRDTMGHESVKNIKSRYFGTLEDLQRSEDALNNLNCVIKPAMGAMSKGVSRGASFHEIYDHSKTISRAPFHVGEIKDWLRKFKHKGYIVDSKYRKKFIVQNMVEGLDGDWKILIYGDKYYPLNRKNRENDFRASGGGRLSYVKELPEGLLSFAKTVYESFNVPNLSIDVAFDGSGYYLIEFQALYFGTYTIEKSEFYFMRRDNEWGICEERSILEREYARSISAFVSKLPLE</sequence>
<dbReference type="STRING" id="1640674.SAMN05216323_100146"/>
<dbReference type="SUPFAM" id="SSF56059">
    <property type="entry name" value="Glutathione synthetase ATP-binding domain-like"/>
    <property type="match status" value="1"/>
</dbReference>